<comment type="similarity">
    <text evidence="2 11">Belongs to the FPP/GGPP synthase family.</text>
</comment>
<dbReference type="FunFam" id="1.10.600.10:FF:000014">
    <property type="entry name" value="Heptaprenyl diphosphate synthase component II"/>
    <property type="match status" value="1"/>
</dbReference>
<evidence type="ECO:0000256" key="10">
    <source>
        <dbReference type="ARBA" id="ARBA00070472"/>
    </source>
</evidence>
<dbReference type="InterPro" id="IPR000092">
    <property type="entry name" value="Polyprenyl_synt"/>
</dbReference>
<evidence type="ECO:0000313" key="13">
    <source>
        <dbReference type="Proteomes" id="UP000198618"/>
    </source>
</evidence>
<dbReference type="Gene3D" id="1.10.600.10">
    <property type="entry name" value="Farnesyl Diphosphate Synthase"/>
    <property type="match status" value="1"/>
</dbReference>
<keyword evidence="3 11" id="KW-0808">Transferase</keyword>
<comment type="function">
    <text evidence="7">Supplies heptaprenyl diphosphate, the precursor for the side chain of the isoprenoid quinone menaquinone-7 (MQ-7).</text>
</comment>
<keyword evidence="4" id="KW-0479">Metal-binding</keyword>
<dbReference type="CDD" id="cd00685">
    <property type="entry name" value="Trans_IPPS_HT"/>
    <property type="match status" value="1"/>
</dbReference>
<evidence type="ECO:0000256" key="4">
    <source>
        <dbReference type="ARBA" id="ARBA00022723"/>
    </source>
</evidence>
<evidence type="ECO:0000256" key="3">
    <source>
        <dbReference type="ARBA" id="ARBA00022679"/>
    </source>
</evidence>
<evidence type="ECO:0000256" key="9">
    <source>
        <dbReference type="ARBA" id="ARBA00066444"/>
    </source>
</evidence>
<sequence>MKLAKTYSYLKKDLELIEEALAEVIQAEHPVLREASTQLLKAGGKRIRPVFVLLSGQFGENYNIEDIKTVAISLELIHMATLVHDDVIDDADLRRGKPTIKKRYGNRVAMYTGDYILARALENITTLKKPTIHQSLSKTLVEVSLGEIEQMKEKFDWNQNLRTYLRRIKRKTALLIATSCKLGAITSGLSDKEINYLYQYGYNIGMSYQIIDDILDFTSSQEALGKPAGNDLIQGNVTLPVLFAMNNPTFAQFVQKTFNQSDSTVSDQDMKNVINMLKNSGAIEASYRVSDMYLDKAMQNLSKLPNNKAKATLENIAKIIGKRTS</sequence>
<evidence type="ECO:0000256" key="11">
    <source>
        <dbReference type="RuleBase" id="RU004466"/>
    </source>
</evidence>
<evidence type="ECO:0000256" key="1">
    <source>
        <dbReference type="ARBA" id="ARBA00001946"/>
    </source>
</evidence>
<evidence type="ECO:0000256" key="7">
    <source>
        <dbReference type="ARBA" id="ARBA00055604"/>
    </source>
</evidence>
<evidence type="ECO:0000256" key="8">
    <source>
        <dbReference type="ARBA" id="ARBA00065985"/>
    </source>
</evidence>
<comment type="subunit">
    <text evidence="8">Heterodimer of component I and II.</text>
</comment>
<accession>A0A1H9ZID1</accession>
<organism evidence="12 13">
    <name type="scientific">Oceanobacillus limi</name>
    <dbReference type="NCBI Taxonomy" id="930131"/>
    <lineage>
        <taxon>Bacteria</taxon>
        <taxon>Bacillati</taxon>
        <taxon>Bacillota</taxon>
        <taxon>Bacilli</taxon>
        <taxon>Bacillales</taxon>
        <taxon>Bacillaceae</taxon>
        <taxon>Oceanobacillus</taxon>
    </lineage>
</organism>
<dbReference type="SFLD" id="SFLDS00005">
    <property type="entry name" value="Isoprenoid_Synthase_Type_I"/>
    <property type="match status" value="1"/>
</dbReference>
<dbReference type="AlphaFoldDB" id="A0A1H9ZID1"/>
<dbReference type="PANTHER" id="PTHR12001:SF69">
    <property type="entry name" value="ALL TRANS-POLYPRENYL-DIPHOSPHATE SYNTHASE PDSS1"/>
    <property type="match status" value="1"/>
</dbReference>
<protein>
    <recommendedName>
        <fullName evidence="10">Heptaprenyl diphosphate synthase component 2</fullName>
        <ecNumber evidence="9">2.5.1.30</ecNumber>
    </recommendedName>
</protein>
<dbReference type="NCBIfam" id="TIGR02748">
    <property type="entry name" value="GerC3_HepT"/>
    <property type="match status" value="1"/>
</dbReference>
<keyword evidence="13" id="KW-1185">Reference proteome</keyword>
<reference evidence="12 13" key="1">
    <citation type="submission" date="2016-10" db="EMBL/GenBank/DDBJ databases">
        <authorList>
            <person name="de Groot N.N."/>
        </authorList>
    </citation>
    <scope>NUCLEOTIDE SEQUENCE [LARGE SCALE GENOMIC DNA]</scope>
    <source>
        <strain evidence="12 13">IBRC-M 10780</strain>
    </source>
</reference>
<evidence type="ECO:0000256" key="6">
    <source>
        <dbReference type="ARBA" id="ARBA00050780"/>
    </source>
</evidence>
<dbReference type="PROSITE" id="PS00723">
    <property type="entry name" value="POLYPRENYL_SYNTHASE_1"/>
    <property type="match status" value="1"/>
</dbReference>
<dbReference type="PROSITE" id="PS00444">
    <property type="entry name" value="POLYPRENYL_SYNTHASE_2"/>
    <property type="match status" value="1"/>
</dbReference>
<gene>
    <name evidence="12" type="ORF">SAMN05216389_102251</name>
</gene>
<dbReference type="STRING" id="930131.SAMN05216389_102251"/>
<dbReference type="GO" id="GO:0000010">
    <property type="term" value="F:heptaprenyl diphosphate synthase activity"/>
    <property type="evidence" value="ECO:0007669"/>
    <property type="project" value="UniProtKB-EC"/>
</dbReference>
<dbReference type="InterPro" id="IPR033749">
    <property type="entry name" value="Polyprenyl_synt_CS"/>
</dbReference>
<dbReference type="Proteomes" id="UP000198618">
    <property type="component" value="Unassembled WGS sequence"/>
</dbReference>
<proteinExistence type="inferred from homology"/>
<dbReference type="PANTHER" id="PTHR12001">
    <property type="entry name" value="GERANYLGERANYL PYROPHOSPHATE SYNTHASE"/>
    <property type="match status" value="1"/>
</dbReference>
<evidence type="ECO:0000256" key="2">
    <source>
        <dbReference type="ARBA" id="ARBA00006706"/>
    </source>
</evidence>
<comment type="cofactor">
    <cofactor evidence="1">
        <name>Mg(2+)</name>
        <dbReference type="ChEBI" id="CHEBI:18420"/>
    </cofactor>
</comment>
<dbReference type="SUPFAM" id="SSF48576">
    <property type="entry name" value="Terpenoid synthases"/>
    <property type="match status" value="1"/>
</dbReference>
<dbReference type="OrthoDB" id="9805316at2"/>
<dbReference type="InterPro" id="IPR014119">
    <property type="entry name" value="GerC3_HepT"/>
</dbReference>
<dbReference type="EC" id="2.5.1.30" evidence="9"/>
<dbReference type="Pfam" id="PF00348">
    <property type="entry name" value="polyprenyl_synt"/>
    <property type="match status" value="1"/>
</dbReference>
<evidence type="ECO:0000256" key="5">
    <source>
        <dbReference type="ARBA" id="ARBA00022842"/>
    </source>
</evidence>
<comment type="catalytic activity">
    <reaction evidence="6">
        <text>4 isopentenyl diphosphate + (2E,6E)-farnesyl diphosphate = all-trans-heptaprenyl diphosphate + 4 diphosphate</text>
        <dbReference type="Rhea" id="RHEA:27794"/>
        <dbReference type="ChEBI" id="CHEBI:33019"/>
        <dbReference type="ChEBI" id="CHEBI:58206"/>
        <dbReference type="ChEBI" id="CHEBI:128769"/>
        <dbReference type="ChEBI" id="CHEBI:175763"/>
        <dbReference type="EC" id="2.5.1.30"/>
    </reaction>
</comment>
<dbReference type="GO" id="GO:0008299">
    <property type="term" value="P:isoprenoid biosynthetic process"/>
    <property type="evidence" value="ECO:0007669"/>
    <property type="project" value="InterPro"/>
</dbReference>
<dbReference type="GO" id="GO:0046872">
    <property type="term" value="F:metal ion binding"/>
    <property type="evidence" value="ECO:0007669"/>
    <property type="project" value="UniProtKB-KW"/>
</dbReference>
<name>A0A1H9ZID1_9BACI</name>
<evidence type="ECO:0000313" key="12">
    <source>
        <dbReference type="EMBL" id="SES80588.1"/>
    </source>
</evidence>
<dbReference type="EMBL" id="FOHE01000002">
    <property type="protein sequence ID" value="SES80588.1"/>
    <property type="molecule type" value="Genomic_DNA"/>
</dbReference>
<dbReference type="RefSeq" id="WP_090866900.1">
    <property type="nucleotide sequence ID" value="NZ_FOHE01000002.1"/>
</dbReference>
<dbReference type="InterPro" id="IPR008949">
    <property type="entry name" value="Isoprenoid_synthase_dom_sf"/>
</dbReference>
<keyword evidence="5" id="KW-0460">Magnesium</keyword>